<keyword evidence="1" id="KW-0863">Zinc-finger</keyword>
<dbReference type="PANTHER" id="PTHR16047:SF7">
    <property type="entry name" value="E3 UBIQUITIN-PROTEIN LIGASE RFWD3"/>
    <property type="match status" value="1"/>
</dbReference>
<organism evidence="3 4">
    <name type="scientific">Plenodomus tracheiphilus IPT5</name>
    <dbReference type="NCBI Taxonomy" id="1408161"/>
    <lineage>
        <taxon>Eukaryota</taxon>
        <taxon>Fungi</taxon>
        <taxon>Dikarya</taxon>
        <taxon>Ascomycota</taxon>
        <taxon>Pezizomycotina</taxon>
        <taxon>Dothideomycetes</taxon>
        <taxon>Pleosporomycetidae</taxon>
        <taxon>Pleosporales</taxon>
        <taxon>Pleosporineae</taxon>
        <taxon>Leptosphaeriaceae</taxon>
        <taxon>Plenodomus</taxon>
    </lineage>
</organism>
<protein>
    <recommendedName>
        <fullName evidence="2">RING-type domain-containing protein</fullName>
    </recommendedName>
</protein>
<dbReference type="GO" id="GO:0005634">
    <property type="term" value="C:nucleus"/>
    <property type="evidence" value="ECO:0007669"/>
    <property type="project" value="InterPro"/>
</dbReference>
<dbReference type="GO" id="GO:0004842">
    <property type="term" value="F:ubiquitin-protein transferase activity"/>
    <property type="evidence" value="ECO:0007669"/>
    <property type="project" value="InterPro"/>
</dbReference>
<evidence type="ECO:0000256" key="1">
    <source>
        <dbReference type="PROSITE-ProRule" id="PRU00175"/>
    </source>
</evidence>
<proteinExistence type="predicted"/>
<dbReference type="InterPro" id="IPR001841">
    <property type="entry name" value="Znf_RING"/>
</dbReference>
<sequence>MQLTIEELAHELEHYNSFAGLALDPLDPYLKAMSTFQSFTTDVIRALRLKDPQVTEISAAINNIYEQLPSFFEIDLFRDWVKAAMLGHPLRHTEKQHQWLHIVHRQAIVNDRYLSVSTIILVAVVAREDWQRRVLNPENLLADPDALYFFRREHNPRDVDSVTSNEGDEETQCWICMEPYGNGIHQPQQASCGHIHCKTCLKKWLEESKGRYTCPQCRACLVCNAHDCRHHVVDCDVAPPIPIMEFLKEIYDNAETSDGNKLGWPPSWLFSIREMTRGQRAALALIRAKLEALQGENIDSDRKVNLTRQSHDIKIRLGSLIEVISECYAAQLRARLDNETGVQCCTLGVNELCKERERLGQEVHTS</sequence>
<dbReference type="GO" id="GO:0008270">
    <property type="term" value="F:zinc ion binding"/>
    <property type="evidence" value="ECO:0007669"/>
    <property type="project" value="UniProtKB-KW"/>
</dbReference>
<feature type="domain" description="RING-type" evidence="2">
    <location>
        <begin position="173"/>
        <end position="218"/>
    </location>
</feature>
<dbReference type="PANTHER" id="PTHR16047">
    <property type="entry name" value="RFWD3 PROTEIN"/>
    <property type="match status" value="1"/>
</dbReference>
<dbReference type="AlphaFoldDB" id="A0A6A7BDU8"/>
<evidence type="ECO:0000259" key="2">
    <source>
        <dbReference type="PROSITE" id="PS50089"/>
    </source>
</evidence>
<dbReference type="EMBL" id="MU006295">
    <property type="protein sequence ID" value="KAF2853574.1"/>
    <property type="molecule type" value="Genomic_DNA"/>
</dbReference>
<name>A0A6A7BDU8_9PLEO</name>
<keyword evidence="1" id="KW-0479">Metal-binding</keyword>
<dbReference type="Gene3D" id="3.30.40.10">
    <property type="entry name" value="Zinc/RING finger domain, C3HC4 (zinc finger)"/>
    <property type="match status" value="1"/>
</dbReference>
<dbReference type="InterPro" id="IPR037381">
    <property type="entry name" value="RFWD3"/>
</dbReference>
<dbReference type="GO" id="GO:0016567">
    <property type="term" value="P:protein ubiquitination"/>
    <property type="evidence" value="ECO:0007669"/>
    <property type="project" value="InterPro"/>
</dbReference>
<dbReference type="Pfam" id="PF13639">
    <property type="entry name" value="zf-RING_2"/>
    <property type="match status" value="1"/>
</dbReference>
<reference evidence="3" key="1">
    <citation type="submission" date="2020-01" db="EMBL/GenBank/DDBJ databases">
        <authorList>
            <consortium name="DOE Joint Genome Institute"/>
            <person name="Haridas S."/>
            <person name="Albert R."/>
            <person name="Binder M."/>
            <person name="Bloem J."/>
            <person name="Labutti K."/>
            <person name="Salamov A."/>
            <person name="Andreopoulos B."/>
            <person name="Baker S.E."/>
            <person name="Barry K."/>
            <person name="Bills G."/>
            <person name="Bluhm B.H."/>
            <person name="Cannon C."/>
            <person name="Castanera R."/>
            <person name="Culley D.E."/>
            <person name="Daum C."/>
            <person name="Ezra D."/>
            <person name="Gonzalez J.B."/>
            <person name="Henrissat B."/>
            <person name="Kuo A."/>
            <person name="Liang C."/>
            <person name="Lipzen A."/>
            <person name="Lutzoni F."/>
            <person name="Magnuson J."/>
            <person name="Mondo S."/>
            <person name="Nolan M."/>
            <person name="Ohm R."/>
            <person name="Pangilinan J."/>
            <person name="Park H.-J."/>
            <person name="Ramirez L."/>
            <person name="Alfaro M."/>
            <person name="Sun H."/>
            <person name="Tritt A."/>
            <person name="Yoshinaga Y."/>
            <person name="Zwiers L.-H."/>
            <person name="Turgeon B.G."/>
            <person name="Goodwin S.B."/>
            <person name="Spatafora J.W."/>
            <person name="Crous P.W."/>
            <person name="Grigoriev I.V."/>
        </authorList>
    </citation>
    <scope>NUCLEOTIDE SEQUENCE</scope>
    <source>
        <strain evidence="3">IPT5</strain>
    </source>
</reference>
<dbReference type="OrthoDB" id="3796845at2759"/>
<dbReference type="SUPFAM" id="SSF57850">
    <property type="entry name" value="RING/U-box"/>
    <property type="match status" value="1"/>
</dbReference>
<dbReference type="PROSITE" id="PS50089">
    <property type="entry name" value="ZF_RING_2"/>
    <property type="match status" value="1"/>
</dbReference>
<evidence type="ECO:0000313" key="3">
    <source>
        <dbReference type="EMBL" id="KAF2853574.1"/>
    </source>
</evidence>
<dbReference type="Proteomes" id="UP000799423">
    <property type="component" value="Unassembled WGS sequence"/>
</dbReference>
<dbReference type="InterPro" id="IPR013083">
    <property type="entry name" value="Znf_RING/FYVE/PHD"/>
</dbReference>
<accession>A0A6A7BDU8</accession>
<keyword evidence="4" id="KW-1185">Reference proteome</keyword>
<evidence type="ECO:0000313" key="4">
    <source>
        <dbReference type="Proteomes" id="UP000799423"/>
    </source>
</evidence>
<keyword evidence="1" id="KW-0862">Zinc</keyword>
<dbReference type="GO" id="GO:0036297">
    <property type="term" value="P:interstrand cross-link repair"/>
    <property type="evidence" value="ECO:0007669"/>
    <property type="project" value="InterPro"/>
</dbReference>
<gene>
    <name evidence="3" type="ORF">T440DRAFT_310509</name>
</gene>